<dbReference type="Pfam" id="PF07519">
    <property type="entry name" value="Tannase"/>
    <property type="match status" value="1"/>
</dbReference>
<dbReference type="RefSeq" id="WP_341399806.1">
    <property type="nucleotide sequence ID" value="NZ_JBBUTI010000009.1"/>
</dbReference>
<keyword evidence="7" id="KW-1015">Disulfide bond</keyword>
<accession>A0ABU9C6J0</accession>
<keyword evidence="11" id="KW-1185">Reference proteome</keyword>
<dbReference type="PANTHER" id="PTHR33938:SF15">
    <property type="entry name" value="FERULOYL ESTERASE B-RELATED"/>
    <property type="match status" value="1"/>
</dbReference>
<name>A0ABU9C6J0_9BURK</name>
<gene>
    <name evidence="10" type="ORF">AACH00_14140</name>
</gene>
<evidence type="ECO:0000256" key="9">
    <source>
        <dbReference type="SAM" id="SignalP"/>
    </source>
</evidence>
<proteinExistence type="inferred from homology"/>
<feature type="signal peptide" evidence="9">
    <location>
        <begin position="1"/>
        <end position="20"/>
    </location>
</feature>
<dbReference type="GO" id="GO:0016787">
    <property type="term" value="F:hydrolase activity"/>
    <property type="evidence" value="ECO:0007669"/>
    <property type="project" value="UniProtKB-KW"/>
</dbReference>
<keyword evidence="2" id="KW-0719">Serine esterase</keyword>
<dbReference type="Gene3D" id="3.40.50.1820">
    <property type="entry name" value="alpha/beta hydrolase"/>
    <property type="match status" value="1"/>
</dbReference>
<dbReference type="PANTHER" id="PTHR33938">
    <property type="entry name" value="FERULOYL ESTERASE B-RELATED"/>
    <property type="match status" value="1"/>
</dbReference>
<feature type="chain" id="PRO_5045531092" evidence="9">
    <location>
        <begin position="21"/>
        <end position="579"/>
    </location>
</feature>
<dbReference type="InterPro" id="IPR011118">
    <property type="entry name" value="Tannase/feruloyl_esterase"/>
</dbReference>
<keyword evidence="4 9" id="KW-0732">Signal</keyword>
<dbReference type="PROSITE" id="PS51257">
    <property type="entry name" value="PROKAR_LIPOPROTEIN"/>
    <property type="match status" value="1"/>
</dbReference>
<feature type="region of interest" description="Disordered" evidence="8">
    <location>
        <begin position="532"/>
        <end position="552"/>
    </location>
</feature>
<sequence>MRLLTCLPALLLGGCAFAPASPSATQSSTASAPRPAQPGLLQQCQALTSSFQHPATELRATTVVPAGTLNNAGRPVAEHCLVTGQMHRRVSPVDGQTYAIGFEMRLPRDWSGRFLYQANGGTDGMVATADGGSALGSGGVLTNALQRGVAVISSDAGHSAAQNPLFGLDPQARLDYGYQAVAKLTPMAKALIVAAYGRPADRSYIAGTSNGGRHAMVAAARLPEAFDGVLAQAPGFNLPRAAAANMATVKHWERIAPTKVVNGQPDVESALPTADRALVARAILARCDALDGLADGLVHDTEACHAAFNLQRDVPTCSGARDGSCLSAEQKQALARAHAPSFTSNGTPVYSGFAFDPGLVQPGWAEWKFRSALGRQRNPVSIAFIMSSPPSGDLSMATDASRSAAFAVSFDLDSEFPKLFATQGPYTESGISFMTPPGDMLFEPFMRHGGKLLVVHGVADPIFSSEDTAAWYRRLSQHHKSATSNFARYFQVPGMGHSRGGPATDQYDGLAALIDWVEGGQAPQRIVATARQAGNPGGANPDVPAQWQPQRSRPLCPYPSVARYTGGDTASAASFTCLP</sequence>
<dbReference type="SUPFAM" id="SSF53474">
    <property type="entry name" value="alpha/beta-Hydrolases"/>
    <property type="match status" value="1"/>
</dbReference>
<evidence type="ECO:0000256" key="5">
    <source>
        <dbReference type="ARBA" id="ARBA00022801"/>
    </source>
</evidence>
<organism evidence="10 11">
    <name type="scientific">Ideonella margarita</name>
    <dbReference type="NCBI Taxonomy" id="2984191"/>
    <lineage>
        <taxon>Bacteria</taxon>
        <taxon>Pseudomonadati</taxon>
        <taxon>Pseudomonadota</taxon>
        <taxon>Betaproteobacteria</taxon>
        <taxon>Burkholderiales</taxon>
        <taxon>Sphaerotilaceae</taxon>
        <taxon>Ideonella</taxon>
    </lineage>
</organism>
<evidence type="ECO:0000313" key="11">
    <source>
        <dbReference type="Proteomes" id="UP001379945"/>
    </source>
</evidence>
<reference evidence="10 11" key="1">
    <citation type="submission" date="2024-04" db="EMBL/GenBank/DDBJ databases">
        <title>Novel species of the genus Ideonella isolated from streams.</title>
        <authorList>
            <person name="Lu H."/>
        </authorList>
    </citation>
    <scope>NUCLEOTIDE SEQUENCE [LARGE SCALE GENOMIC DNA]</scope>
    <source>
        <strain evidence="10 11">LYT19W</strain>
    </source>
</reference>
<evidence type="ECO:0000256" key="8">
    <source>
        <dbReference type="SAM" id="MobiDB-lite"/>
    </source>
</evidence>
<evidence type="ECO:0000256" key="4">
    <source>
        <dbReference type="ARBA" id="ARBA00022729"/>
    </source>
</evidence>
<dbReference type="Proteomes" id="UP001379945">
    <property type="component" value="Unassembled WGS sequence"/>
</dbReference>
<evidence type="ECO:0000256" key="7">
    <source>
        <dbReference type="ARBA" id="ARBA00023157"/>
    </source>
</evidence>
<dbReference type="EMBL" id="JBBUTI010000009">
    <property type="protein sequence ID" value="MEK8047499.1"/>
    <property type="molecule type" value="Genomic_DNA"/>
</dbReference>
<dbReference type="InterPro" id="IPR029058">
    <property type="entry name" value="AB_hydrolase_fold"/>
</dbReference>
<evidence type="ECO:0000256" key="2">
    <source>
        <dbReference type="ARBA" id="ARBA00022487"/>
    </source>
</evidence>
<keyword evidence="6" id="KW-0106">Calcium</keyword>
<protein>
    <submittedName>
        <fullName evidence="10">Tannase/feruloyl esterase family alpha/beta hydrolase</fullName>
    </submittedName>
</protein>
<evidence type="ECO:0000256" key="1">
    <source>
        <dbReference type="ARBA" id="ARBA00006249"/>
    </source>
</evidence>
<evidence type="ECO:0000256" key="3">
    <source>
        <dbReference type="ARBA" id="ARBA00022723"/>
    </source>
</evidence>
<comment type="caution">
    <text evidence="10">The sequence shown here is derived from an EMBL/GenBank/DDBJ whole genome shotgun (WGS) entry which is preliminary data.</text>
</comment>
<keyword evidence="5 10" id="KW-0378">Hydrolase</keyword>
<evidence type="ECO:0000313" key="10">
    <source>
        <dbReference type="EMBL" id="MEK8047499.1"/>
    </source>
</evidence>
<comment type="similarity">
    <text evidence="1">Belongs to the tannase family.</text>
</comment>
<evidence type="ECO:0000256" key="6">
    <source>
        <dbReference type="ARBA" id="ARBA00022837"/>
    </source>
</evidence>
<keyword evidence="3" id="KW-0479">Metal-binding</keyword>